<keyword evidence="2" id="KW-1185">Reference proteome</keyword>
<protein>
    <submittedName>
        <fullName evidence="1">Uncharacterized protein</fullName>
    </submittedName>
</protein>
<evidence type="ECO:0000313" key="2">
    <source>
        <dbReference type="Proteomes" id="UP000316421"/>
    </source>
</evidence>
<proteinExistence type="predicted"/>
<dbReference type="GeneID" id="77925000"/>
<organism evidence="1 2">
    <name type="scientific">Arthrobacter phage Kumotta</name>
    <dbReference type="NCBI Taxonomy" id="2588498"/>
    <lineage>
        <taxon>Viruses</taxon>
        <taxon>Duplodnaviria</taxon>
        <taxon>Heunggongvirae</taxon>
        <taxon>Uroviricota</taxon>
        <taxon>Caudoviricetes</taxon>
        <taxon>Kumottavirus</taxon>
        <taxon>Kumottavirus kumotta</taxon>
    </lineage>
</organism>
<name>A0A4Y6EPR2_9CAUD</name>
<dbReference type="Proteomes" id="UP000316421">
    <property type="component" value="Segment"/>
</dbReference>
<reference evidence="1 2" key="1">
    <citation type="submission" date="2019-05" db="EMBL/GenBank/DDBJ databases">
        <authorList>
            <person name="Randall S.G."/>
            <person name="Ball S.L."/>
            <person name="Breitenberger C.A."/>
            <person name="Daniels C.J."/>
            <person name="Garlena R.A."/>
            <person name="Russell D.A."/>
            <person name="Pope W.H."/>
            <person name="Jacobs-Sera D."/>
            <person name="Hatfull G.F."/>
        </authorList>
    </citation>
    <scope>NUCLEOTIDE SEQUENCE [LARGE SCALE GENOMIC DNA]</scope>
</reference>
<dbReference type="EMBL" id="MK977703">
    <property type="protein sequence ID" value="QDF19551.1"/>
    <property type="molecule type" value="Genomic_DNA"/>
</dbReference>
<dbReference type="KEGG" id="vg:77925000"/>
<accession>A0A4Y6EPR2</accession>
<evidence type="ECO:0000313" key="1">
    <source>
        <dbReference type="EMBL" id="QDF19551.1"/>
    </source>
</evidence>
<dbReference type="RefSeq" id="YP_010649448.1">
    <property type="nucleotide sequence ID" value="NC_070768.1"/>
</dbReference>
<gene>
    <name evidence="1" type="primary">41</name>
    <name evidence="1" type="ORF">SEA_KUMOTTA_41</name>
</gene>
<sequence>MSGQTYKTEITCVGGDVFMSLPDDQYIELTPEKARQIAGRLFIKAIEAEGLPAPEVSLLRSPE</sequence>